<gene>
    <name evidence="2" type="ORF">ERS852448_02342</name>
</gene>
<sequence length="965" mass="102410">MNRNSKLLRKSLAVAGAVTLSLSMCSPVLAADVSATGNKLTITDVSYGDERAVTSTGKASSVSSVTYTLDGKSYTKTAEDGKVLTLVVDGQQEDLTVGSSYDVDGGYNIAETKVYKSGGPSAPPWNGPDAVKSIYNFRQALLVNDGKIVEDGSVLDAISGDYSDTEANNVTVKSNGAHFNGIYVTGNSKYAINKANVTANGDGGDDFSGWGSAVMADQNTDVTINDSYINTAGTIRTAIWVGDSSKTTVNNSVIYAQETNDDYSTYSELVPSMMKRVPFALGMEGTIRATNVLGAGQAIYNNSMIISTGWGALSTDSGTSYNNTGTYALQVNNSVSGIGTVEVAQAAKKYTATQTVNGVTYGYTMGGSGYVTYADSGVWNKYSNVRFYSPDYVQILASGESSSIYDDSYMYSDRIAFMTQQAGGGTLTLKDSDVDTKDALMQIKSGKANKGYSHLVVDNTDVDFSGDSKRTDDGILVELVESDDAGNPGVTSYTINDVGEDAIPTGKEIDDSSATFKNGAYTGDIWNSIYNNKQALDVSLENAQLTGTVSSSVAVHIDPETGDVVENGTVLQAYTGSESGNHANYLADDGTGTTGDYMTIGSFSHTAHKTINNPVNLDVDKDSTWTVTGDSYLNTLDLAAEDCITAADPETVYTTALTVGDVAYEYGTYTINNVTIKVEASDIVIPDTGIAAEGQTFVNVPYVFYVENEDGTYNSAAAKVATLNTPSGTVLFSVDVQDGYEIVSTTPTNGQIDPSTDFAEYPYVLSSTGGPMDQMQVVIKVRAKGATPALDGLAMAEDGNWYLYQNGTVASGYNGLAANEYGWFKVTNGKVDFDYTGLASNEYGWFKVTNGKVDFDYTGLAANENGWFKVTNGKVDFNYTGLASNENGWFMVVGGKVDFGYTGLASNENGWFMVIGGKVDFGYTGLAANEYGWFKVTNGKVDFGYTGQASNEYGTWNVVGGKVVF</sequence>
<name>A0A173V1V4_EUBRA</name>
<feature type="chain" id="PRO_5008013479" evidence="1">
    <location>
        <begin position="31"/>
        <end position="965"/>
    </location>
</feature>
<evidence type="ECO:0000313" key="3">
    <source>
        <dbReference type="Proteomes" id="UP000095492"/>
    </source>
</evidence>
<dbReference type="InterPro" id="IPR012332">
    <property type="entry name" value="Autotransporter_pectin_lyase_C"/>
</dbReference>
<dbReference type="RefSeq" id="WP_055290626.1">
    <property type="nucleotide sequence ID" value="NZ_CAXUGT010000007.1"/>
</dbReference>
<dbReference type="OrthoDB" id="1776935at2"/>
<organism evidence="2 3">
    <name type="scientific">Eubacterium ramulus</name>
    <dbReference type="NCBI Taxonomy" id="39490"/>
    <lineage>
        <taxon>Bacteria</taxon>
        <taxon>Bacillati</taxon>
        <taxon>Bacillota</taxon>
        <taxon>Clostridia</taxon>
        <taxon>Eubacteriales</taxon>
        <taxon>Eubacteriaceae</taxon>
        <taxon>Eubacterium</taxon>
    </lineage>
</organism>
<dbReference type="STRING" id="39490.ERS852448_02342"/>
<dbReference type="InterPro" id="IPR048713">
    <property type="entry name" value="Choline_bind_rpt"/>
</dbReference>
<evidence type="ECO:0000256" key="1">
    <source>
        <dbReference type="SAM" id="SignalP"/>
    </source>
</evidence>
<dbReference type="Gene3D" id="2.160.20.20">
    <property type="match status" value="1"/>
</dbReference>
<feature type="signal peptide" evidence="1">
    <location>
        <begin position="1"/>
        <end position="30"/>
    </location>
</feature>
<keyword evidence="1" id="KW-0732">Signal</keyword>
<accession>A0A173V1V4</accession>
<dbReference type="GeneID" id="97392249"/>
<dbReference type="Pfam" id="PF21540">
    <property type="entry name" value="Choline_bind_4"/>
    <property type="match status" value="7"/>
</dbReference>
<proteinExistence type="predicted"/>
<evidence type="ECO:0000313" key="2">
    <source>
        <dbReference type="EMBL" id="CUN19858.1"/>
    </source>
</evidence>
<dbReference type="EMBL" id="CYYA01000018">
    <property type="protein sequence ID" value="CUN19858.1"/>
    <property type="molecule type" value="Genomic_DNA"/>
</dbReference>
<protein>
    <submittedName>
        <fullName evidence="2">Uncharacterized protein</fullName>
    </submittedName>
</protein>
<dbReference type="AlphaFoldDB" id="A0A173V1V4"/>
<dbReference type="Proteomes" id="UP000095492">
    <property type="component" value="Unassembled WGS sequence"/>
</dbReference>
<reference evidence="2 3" key="1">
    <citation type="submission" date="2015-09" db="EMBL/GenBank/DDBJ databases">
        <authorList>
            <consortium name="Pathogen Informatics"/>
        </authorList>
    </citation>
    <scope>NUCLEOTIDE SEQUENCE [LARGE SCALE GENOMIC DNA]</scope>
    <source>
        <strain evidence="2 3">2789STDY5608891</strain>
    </source>
</reference>